<evidence type="ECO:0000313" key="2">
    <source>
        <dbReference type="EMBL" id="VEH68739.1"/>
    </source>
</evidence>
<keyword evidence="1" id="KW-0812">Transmembrane</keyword>
<feature type="transmembrane region" description="Helical" evidence="1">
    <location>
        <begin position="50"/>
        <end position="70"/>
    </location>
</feature>
<organism evidence="2 3">
    <name type="scientific">Rodentibacter pneumotropicus</name>
    <dbReference type="NCBI Taxonomy" id="758"/>
    <lineage>
        <taxon>Bacteria</taxon>
        <taxon>Pseudomonadati</taxon>
        <taxon>Pseudomonadota</taxon>
        <taxon>Gammaproteobacteria</taxon>
        <taxon>Pasteurellales</taxon>
        <taxon>Pasteurellaceae</taxon>
        <taxon>Rodentibacter</taxon>
    </lineage>
</organism>
<dbReference type="KEGG" id="rpne:NCTC8284_03979"/>
<gene>
    <name evidence="2" type="primary">abgT_2</name>
    <name evidence="2" type="ORF">NCTC8284_03979</name>
</gene>
<dbReference type="GO" id="GO:0015558">
    <property type="term" value="F:secondary active p-aminobenzoyl-glutamate transmembrane transporter activity"/>
    <property type="evidence" value="ECO:0007669"/>
    <property type="project" value="InterPro"/>
</dbReference>
<evidence type="ECO:0000313" key="3">
    <source>
        <dbReference type="Proteomes" id="UP000278733"/>
    </source>
</evidence>
<dbReference type="InterPro" id="IPR004697">
    <property type="entry name" value="AbgT"/>
</dbReference>
<name>A0A3S4UA57_9PAST</name>
<feature type="transmembrane region" description="Helical" evidence="1">
    <location>
        <begin position="12"/>
        <end position="30"/>
    </location>
</feature>
<accession>A0A3S4UA57</accession>
<keyword evidence="1" id="KW-1133">Transmembrane helix</keyword>
<dbReference type="EMBL" id="LR134405">
    <property type="protein sequence ID" value="VEH68739.1"/>
    <property type="molecule type" value="Genomic_DNA"/>
</dbReference>
<dbReference type="PANTHER" id="PTHR30282">
    <property type="entry name" value="P-AMINOBENZOYL GLUTAMATE TRANSPORTER"/>
    <property type="match status" value="1"/>
</dbReference>
<dbReference type="AlphaFoldDB" id="A0A3S4UA57"/>
<evidence type="ECO:0000256" key="1">
    <source>
        <dbReference type="SAM" id="Phobius"/>
    </source>
</evidence>
<keyword evidence="1" id="KW-0472">Membrane</keyword>
<dbReference type="PANTHER" id="PTHR30282:SF0">
    <property type="entry name" value="P-AMINOBENZOYL-GLUTAMATE TRANSPORT PROTEIN"/>
    <property type="match status" value="1"/>
</dbReference>
<reference evidence="2 3" key="1">
    <citation type="submission" date="2018-12" db="EMBL/GenBank/DDBJ databases">
        <authorList>
            <consortium name="Pathogen Informatics"/>
        </authorList>
    </citation>
    <scope>NUCLEOTIDE SEQUENCE [LARGE SCALE GENOMIC DNA]</scope>
    <source>
        <strain evidence="2 3">NCTC8284</strain>
    </source>
</reference>
<dbReference type="Proteomes" id="UP000278733">
    <property type="component" value="Chromosome"/>
</dbReference>
<protein>
    <submittedName>
        <fullName evidence="2">p-Aminobenzoyl-glutamate transporter family (AbgT)</fullName>
    </submittedName>
</protein>
<sequence>MEKLTPNEKKGLMWAGIAMLIFSSLLAWTIVPEDGILRNTKTGLVAGSPFLHGIVVFIFIFLLFPVISMGESPVQ</sequence>
<dbReference type="GO" id="GO:1902604">
    <property type="term" value="P:p-aminobenzoyl-glutamate transmembrane transport"/>
    <property type="evidence" value="ECO:0007669"/>
    <property type="project" value="InterPro"/>
</dbReference>
<proteinExistence type="predicted"/>
<dbReference type="Pfam" id="PF03806">
    <property type="entry name" value="ABG_transport"/>
    <property type="match status" value="1"/>
</dbReference>